<dbReference type="AlphaFoldDB" id="A0A1E1LMJ2"/>
<dbReference type="Proteomes" id="UP000178912">
    <property type="component" value="Unassembled WGS sequence"/>
</dbReference>
<keyword evidence="1" id="KW-0479">Metal-binding</keyword>
<dbReference type="GO" id="GO:0008270">
    <property type="term" value="F:zinc ion binding"/>
    <property type="evidence" value="ECO:0007669"/>
    <property type="project" value="InterPro"/>
</dbReference>
<name>A0A1E1LMJ2_9HELO</name>
<dbReference type="InterPro" id="IPR051127">
    <property type="entry name" value="Fungal_SecMet_Regulators"/>
</dbReference>
<dbReference type="GO" id="GO:0000978">
    <property type="term" value="F:RNA polymerase II cis-regulatory region sequence-specific DNA binding"/>
    <property type="evidence" value="ECO:0007669"/>
    <property type="project" value="TreeGrafter"/>
</dbReference>
<dbReference type="OrthoDB" id="3862662at2759"/>
<dbReference type="EMBL" id="FJUX01000146">
    <property type="protein sequence ID" value="CZT11728.1"/>
    <property type="molecule type" value="Genomic_DNA"/>
</dbReference>
<keyword evidence="2" id="KW-0805">Transcription regulation</keyword>
<protein>
    <recommendedName>
        <fullName evidence="5">Zn(2)-C6 fungal-type domain-containing protein</fullName>
    </recommendedName>
</protein>
<dbReference type="PROSITE" id="PS50048">
    <property type="entry name" value="ZN2_CY6_FUNGAL_2"/>
    <property type="match status" value="1"/>
</dbReference>
<proteinExistence type="predicted"/>
<evidence type="ECO:0000256" key="4">
    <source>
        <dbReference type="ARBA" id="ARBA00023242"/>
    </source>
</evidence>
<dbReference type="GO" id="GO:0006351">
    <property type="term" value="P:DNA-templated transcription"/>
    <property type="evidence" value="ECO:0007669"/>
    <property type="project" value="InterPro"/>
</dbReference>
<dbReference type="Pfam" id="PF04082">
    <property type="entry name" value="Fungal_trans"/>
    <property type="match status" value="1"/>
</dbReference>
<dbReference type="SMART" id="SM00066">
    <property type="entry name" value="GAL4"/>
    <property type="match status" value="1"/>
</dbReference>
<keyword evidence="7" id="KW-1185">Reference proteome</keyword>
<dbReference type="GO" id="GO:0000981">
    <property type="term" value="F:DNA-binding transcription factor activity, RNA polymerase II-specific"/>
    <property type="evidence" value="ECO:0007669"/>
    <property type="project" value="InterPro"/>
</dbReference>
<evidence type="ECO:0000313" key="6">
    <source>
        <dbReference type="EMBL" id="CZT11728.1"/>
    </source>
</evidence>
<gene>
    <name evidence="6" type="ORF">RAG0_15799</name>
</gene>
<accession>A0A1E1LMJ2</accession>
<keyword evidence="3" id="KW-0804">Transcription</keyword>
<dbReference type="SUPFAM" id="SSF57701">
    <property type="entry name" value="Zn2/Cys6 DNA-binding domain"/>
    <property type="match status" value="1"/>
</dbReference>
<evidence type="ECO:0000256" key="2">
    <source>
        <dbReference type="ARBA" id="ARBA00023015"/>
    </source>
</evidence>
<dbReference type="InterPro" id="IPR001138">
    <property type="entry name" value="Zn2Cys6_DnaBD"/>
</dbReference>
<dbReference type="CDD" id="cd00067">
    <property type="entry name" value="GAL4"/>
    <property type="match status" value="1"/>
</dbReference>
<dbReference type="GO" id="GO:0005634">
    <property type="term" value="C:nucleus"/>
    <property type="evidence" value="ECO:0007669"/>
    <property type="project" value="TreeGrafter"/>
</dbReference>
<reference evidence="7" key="1">
    <citation type="submission" date="2016-03" db="EMBL/GenBank/DDBJ databases">
        <authorList>
            <person name="Guldener U."/>
        </authorList>
    </citation>
    <scope>NUCLEOTIDE SEQUENCE [LARGE SCALE GENOMIC DNA]</scope>
    <source>
        <strain evidence="7">04CH-RAC-A.6.1</strain>
    </source>
</reference>
<keyword evidence="4" id="KW-0539">Nucleus</keyword>
<dbReference type="PROSITE" id="PS00463">
    <property type="entry name" value="ZN2_CY6_FUNGAL_1"/>
    <property type="match status" value="1"/>
</dbReference>
<dbReference type="PANTHER" id="PTHR47424">
    <property type="entry name" value="REGULATORY PROTEIN GAL4"/>
    <property type="match status" value="1"/>
</dbReference>
<dbReference type="GO" id="GO:0000435">
    <property type="term" value="P:positive regulation of transcription from RNA polymerase II promoter by galactose"/>
    <property type="evidence" value="ECO:0007669"/>
    <property type="project" value="TreeGrafter"/>
</dbReference>
<dbReference type="InterPro" id="IPR007219">
    <property type="entry name" value="XnlR_reg_dom"/>
</dbReference>
<evidence type="ECO:0000259" key="5">
    <source>
        <dbReference type="PROSITE" id="PS50048"/>
    </source>
</evidence>
<feature type="domain" description="Zn(2)-C6 fungal-type" evidence="5">
    <location>
        <begin position="15"/>
        <end position="45"/>
    </location>
</feature>
<dbReference type="CDD" id="cd12148">
    <property type="entry name" value="fungal_TF_MHR"/>
    <property type="match status" value="1"/>
</dbReference>
<dbReference type="InterPro" id="IPR036864">
    <property type="entry name" value="Zn2-C6_fun-type_DNA-bd_sf"/>
</dbReference>
<dbReference type="Pfam" id="PF00172">
    <property type="entry name" value="Zn_clus"/>
    <property type="match status" value="1"/>
</dbReference>
<organism evidence="6 7">
    <name type="scientific">Rhynchosporium agropyri</name>
    <dbReference type="NCBI Taxonomy" id="914238"/>
    <lineage>
        <taxon>Eukaryota</taxon>
        <taxon>Fungi</taxon>
        <taxon>Dikarya</taxon>
        <taxon>Ascomycota</taxon>
        <taxon>Pezizomycotina</taxon>
        <taxon>Leotiomycetes</taxon>
        <taxon>Helotiales</taxon>
        <taxon>Ploettnerulaceae</taxon>
        <taxon>Rhynchosporium</taxon>
    </lineage>
</organism>
<sequence length="525" mass="58612">MDSAIQDATILSFNVCQRCKHRKKKCDRALPGCSRCSRLNLPCNYNFPQPYGLSTPPESESTNTNEVSSNAVSVLQSHERNLLPELLDGFSFIAPQSAFQTSSGEYTILSLDEQLTTHCWSIVNRNGGKDGVLSACGTYLNFVHPWLPILSKETLFDHILSQHSAPKGDTAILVLTIHLLSQLYQTMPTKRNKVDQLYHTTKGFYGFRLSTGRLSIELIQAGILLAIYEHSQALHDATYLTLAACARMGYILGFDKTLSHDFQPNAGEEATMSQQRQVWWSIIILERISMLEYVPKKLPFAIPDLDWSDILPSGDALRLPISYGLVQHGDTTSPSPVDFSVPTRIAQGAYLLGHVIDRVQSSNTDSSSCSAAKIDGTLRAYAMDLLQPSEHGHLCWPFAISLSAILMLNAFEISMEPKPTEAHEKVMFQGRAILGLKSALRMILESTESSSNAPDTEVIKLPIWVLHRAQYAAILSLDFGIVDDDVEWWMTYIQTVKRMLRVMQVRSRLAGMVSTFTKIAIYDEF</sequence>
<dbReference type="PANTHER" id="PTHR47424:SF5">
    <property type="entry name" value="ZN(II)2CYS6 TRANSCRIPTION FACTOR (EUROFUNG)"/>
    <property type="match status" value="1"/>
</dbReference>
<evidence type="ECO:0000256" key="1">
    <source>
        <dbReference type="ARBA" id="ARBA00022723"/>
    </source>
</evidence>
<evidence type="ECO:0000256" key="3">
    <source>
        <dbReference type="ARBA" id="ARBA00023163"/>
    </source>
</evidence>
<evidence type="ECO:0000313" key="7">
    <source>
        <dbReference type="Proteomes" id="UP000178912"/>
    </source>
</evidence>
<dbReference type="Gene3D" id="4.10.240.10">
    <property type="entry name" value="Zn(2)-C6 fungal-type DNA-binding domain"/>
    <property type="match status" value="1"/>
</dbReference>